<evidence type="ECO:0000256" key="1">
    <source>
        <dbReference type="SAM" id="MobiDB-lite"/>
    </source>
</evidence>
<dbReference type="EMBL" id="JH767567">
    <property type="protein sequence ID" value="EON64213.1"/>
    <property type="molecule type" value="Genomic_DNA"/>
</dbReference>
<proteinExistence type="predicted"/>
<dbReference type="eggNOG" id="ENOG502SDQB">
    <property type="taxonomic scope" value="Eukaryota"/>
</dbReference>
<feature type="domain" description="GCN5-related N-acetyltransferase Rv2170-like" evidence="2">
    <location>
        <begin position="278"/>
        <end position="362"/>
    </location>
</feature>
<dbReference type="InterPro" id="IPR053225">
    <property type="entry name" value="Acyl-CoA_N-acyltransferase"/>
</dbReference>
<dbReference type="RefSeq" id="XP_007779530.1">
    <property type="nucleotide sequence ID" value="XM_007781340.1"/>
</dbReference>
<name>R7YQT8_CONA1</name>
<dbReference type="Pfam" id="PF08445">
    <property type="entry name" value="FR47"/>
    <property type="match status" value="1"/>
</dbReference>
<dbReference type="InterPro" id="IPR016181">
    <property type="entry name" value="Acyl_CoA_acyltransferase"/>
</dbReference>
<dbReference type="AlphaFoldDB" id="R7YQT8"/>
<feature type="compositionally biased region" description="Polar residues" evidence="1">
    <location>
        <begin position="133"/>
        <end position="142"/>
    </location>
</feature>
<evidence type="ECO:0000313" key="3">
    <source>
        <dbReference type="EMBL" id="EON64213.1"/>
    </source>
</evidence>
<dbReference type="InterPro" id="IPR013653">
    <property type="entry name" value="GCN5-like_dom"/>
</dbReference>
<sequence>MIAKAYEHPVDGHTVLPVLRPFLPDSLPLYRRLQFPYRTQSSYVVATIPPPDILAEDAAGKVPQCFAVAFLDRSRRPETELWIFLSGQVPGRCSGPPGDGNSCPACKEAVLATLRHISTLPLPEPVGPALASATENGTTDTTSQEEHLRHRDSSFPVSSYLSHLAYPSILLLGAAHDLPVRILEQANLIRTEWPGIGIPYLKYIFRLSDLPPPHELPQDLRWGEVRGQDCALVQARSAIPRTVDTIMRMPSVAVFSSSSSSSQDGMRSVDERHRAGGEQLVAWAFMGLDGSLTALHVEAGFRGRGLAKAVVGRLFREHLKVFGEIGLEDKGWAHSDVAVENWESRGVAKSLGGTEGWEVFWVRVDLEKIERRAGG</sequence>
<dbReference type="Proteomes" id="UP000016924">
    <property type="component" value="Unassembled WGS sequence"/>
</dbReference>
<gene>
    <name evidence="3" type="ORF">W97_03443</name>
</gene>
<dbReference type="GO" id="GO:0016747">
    <property type="term" value="F:acyltransferase activity, transferring groups other than amino-acyl groups"/>
    <property type="evidence" value="ECO:0007669"/>
    <property type="project" value="InterPro"/>
</dbReference>
<keyword evidence="4" id="KW-1185">Reference proteome</keyword>
<feature type="region of interest" description="Disordered" evidence="1">
    <location>
        <begin position="131"/>
        <end position="151"/>
    </location>
</feature>
<dbReference type="SUPFAM" id="SSF55729">
    <property type="entry name" value="Acyl-CoA N-acyltransferases (Nat)"/>
    <property type="match status" value="1"/>
</dbReference>
<dbReference type="GeneID" id="19900754"/>
<protein>
    <recommendedName>
        <fullName evidence="2">GCN5-related N-acetyltransferase Rv2170-like domain-containing protein</fullName>
    </recommendedName>
</protein>
<evidence type="ECO:0000259" key="2">
    <source>
        <dbReference type="Pfam" id="PF08445"/>
    </source>
</evidence>
<accession>R7YQT8</accession>
<dbReference type="OrthoDB" id="61870at2759"/>
<dbReference type="OMA" id="DEMPIAW"/>
<dbReference type="PANTHER" id="PTHR20958:SF6">
    <property type="entry name" value="GLYCINE N-ACYLTRANSFERASE-LIKE PROTEIN"/>
    <property type="match status" value="1"/>
</dbReference>
<reference evidence="4" key="1">
    <citation type="submission" date="2012-06" db="EMBL/GenBank/DDBJ databases">
        <title>The genome sequence of Coniosporium apollinis CBS 100218.</title>
        <authorList>
            <consortium name="The Broad Institute Genome Sequencing Platform"/>
            <person name="Cuomo C."/>
            <person name="Gorbushina A."/>
            <person name="Noack S."/>
            <person name="Walker B."/>
            <person name="Young S.K."/>
            <person name="Zeng Q."/>
            <person name="Gargeya S."/>
            <person name="Fitzgerald M."/>
            <person name="Haas B."/>
            <person name="Abouelleil A."/>
            <person name="Alvarado L."/>
            <person name="Arachchi H.M."/>
            <person name="Berlin A.M."/>
            <person name="Chapman S.B."/>
            <person name="Goldberg J."/>
            <person name="Griggs A."/>
            <person name="Gujja S."/>
            <person name="Hansen M."/>
            <person name="Howarth C."/>
            <person name="Imamovic A."/>
            <person name="Larimer J."/>
            <person name="McCowan C."/>
            <person name="Montmayeur A."/>
            <person name="Murphy C."/>
            <person name="Neiman D."/>
            <person name="Pearson M."/>
            <person name="Priest M."/>
            <person name="Roberts A."/>
            <person name="Saif S."/>
            <person name="Shea T."/>
            <person name="Sisk P."/>
            <person name="Sykes S."/>
            <person name="Wortman J."/>
            <person name="Nusbaum C."/>
            <person name="Birren B."/>
        </authorList>
    </citation>
    <scope>NUCLEOTIDE SEQUENCE [LARGE SCALE GENOMIC DNA]</scope>
    <source>
        <strain evidence="4">CBS 100218</strain>
    </source>
</reference>
<dbReference type="PANTHER" id="PTHR20958">
    <property type="entry name" value="GLYCINE N-ACYLTRANSFERASE-LIKE PROTEIN"/>
    <property type="match status" value="1"/>
</dbReference>
<dbReference type="HOGENOM" id="CLU_030809_0_0_1"/>
<dbReference type="Gene3D" id="3.40.630.30">
    <property type="match status" value="1"/>
</dbReference>
<organism evidence="3 4">
    <name type="scientific">Coniosporium apollinis (strain CBS 100218)</name>
    <name type="common">Rock-inhabiting black yeast</name>
    <dbReference type="NCBI Taxonomy" id="1168221"/>
    <lineage>
        <taxon>Eukaryota</taxon>
        <taxon>Fungi</taxon>
        <taxon>Dikarya</taxon>
        <taxon>Ascomycota</taxon>
        <taxon>Pezizomycotina</taxon>
        <taxon>Dothideomycetes</taxon>
        <taxon>Dothideomycetes incertae sedis</taxon>
        <taxon>Coniosporium</taxon>
    </lineage>
</organism>
<evidence type="ECO:0000313" key="4">
    <source>
        <dbReference type="Proteomes" id="UP000016924"/>
    </source>
</evidence>